<evidence type="ECO:0000313" key="2">
    <source>
        <dbReference type="EMBL" id="CRL29605.1"/>
    </source>
</evidence>
<evidence type="ECO:0000313" key="3">
    <source>
        <dbReference type="Proteomes" id="UP000053732"/>
    </source>
</evidence>
<accession>A0A0G4PTA2</accession>
<dbReference type="SUPFAM" id="SSF55811">
    <property type="entry name" value="Nudix"/>
    <property type="match status" value="1"/>
</dbReference>
<dbReference type="Gene3D" id="3.90.79.10">
    <property type="entry name" value="Nucleoside Triphosphate Pyrophosphohydrolase"/>
    <property type="match status" value="1"/>
</dbReference>
<dbReference type="EMBL" id="HG793171">
    <property type="protein sequence ID" value="CRL29605.1"/>
    <property type="molecule type" value="Genomic_DNA"/>
</dbReference>
<dbReference type="STRING" id="1429867.A0A0G4PTA2"/>
<dbReference type="Proteomes" id="UP000053732">
    <property type="component" value="Unassembled WGS sequence"/>
</dbReference>
<keyword evidence="2" id="KW-0378">Hydrolase</keyword>
<name>A0A0G4PTA2_PENC3</name>
<organism evidence="2 3">
    <name type="scientific">Penicillium camemberti (strain FM 013)</name>
    <dbReference type="NCBI Taxonomy" id="1429867"/>
    <lineage>
        <taxon>Eukaryota</taxon>
        <taxon>Fungi</taxon>
        <taxon>Dikarya</taxon>
        <taxon>Ascomycota</taxon>
        <taxon>Pezizomycotina</taxon>
        <taxon>Eurotiomycetes</taxon>
        <taxon>Eurotiomycetidae</taxon>
        <taxon>Eurotiales</taxon>
        <taxon>Aspergillaceae</taxon>
        <taxon>Penicillium</taxon>
    </lineage>
</organism>
<dbReference type="GO" id="GO:0016787">
    <property type="term" value="F:hydrolase activity"/>
    <property type="evidence" value="ECO:0007669"/>
    <property type="project" value="UniProtKB-KW"/>
</dbReference>
<dbReference type="InterPro" id="IPR000086">
    <property type="entry name" value="NUDIX_hydrolase_dom"/>
</dbReference>
<evidence type="ECO:0000259" key="1">
    <source>
        <dbReference type="PROSITE" id="PS51462"/>
    </source>
</evidence>
<protein>
    <submittedName>
        <fullName evidence="2">NUDIX hydrolase domain-like</fullName>
    </submittedName>
</protein>
<dbReference type="PROSITE" id="PS51462">
    <property type="entry name" value="NUDIX"/>
    <property type="match status" value="1"/>
</dbReference>
<dbReference type="Pfam" id="PF00293">
    <property type="entry name" value="NUDIX"/>
    <property type="match status" value="1"/>
</dbReference>
<reference evidence="2 3" key="1">
    <citation type="journal article" date="2014" name="Nat. Commun.">
        <title>Multiple recent horizontal transfers of a large genomic region in cheese making fungi.</title>
        <authorList>
            <person name="Cheeseman K."/>
            <person name="Ropars J."/>
            <person name="Renault P."/>
            <person name="Dupont J."/>
            <person name="Gouzy J."/>
            <person name="Branca A."/>
            <person name="Abraham A.L."/>
            <person name="Ceppi M."/>
            <person name="Conseiller E."/>
            <person name="Debuchy R."/>
            <person name="Malagnac F."/>
            <person name="Goarin A."/>
            <person name="Silar P."/>
            <person name="Lacoste S."/>
            <person name="Sallet E."/>
            <person name="Bensimon A."/>
            <person name="Giraud T."/>
            <person name="Brygoo Y."/>
        </authorList>
    </citation>
    <scope>NUCLEOTIDE SEQUENCE [LARGE SCALE GENOMIC DNA]</scope>
    <source>
        <strain evidence="3">FM 013</strain>
    </source>
</reference>
<gene>
    <name evidence="2" type="ORF">PCAMFM013_S038g000008</name>
</gene>
<dbReference type="InterPro" id="IPR015797">
    <property type="entry name" value="NUDIX_hydrolase-like_dom_sf"/>
</dbReference>
<keyword evidence="3" id="KW-1185">Reference proteome</keyword>
<dbReference type="AlphaFoldDB" id="A0A0G4PTA2"/>
<sequence>MASRHLLRARFFKDDPRVVSVVALRAIQSFEEIVRAAPQKEQYLLHQSPACAKRGYTKYRIPLWGTTPSPSRSNAATVNVPLHRLKELFPGIQRFTAMAVTFSYHPDSPDELRVLLIKRNGKESSWGNTWEGAGGTPDKEDRTIIHSAARESKEETQIRPLRIAGKAFTCSFYHKDRETGDIVLMRTLGFIVIDNEVTIKNGETMAQRVWSSEMQQPVGQSSVEISDEHLDHCWFTEDEVRSAALYVKGTPPGPFAMLLAKKDVVLLAFELFRQSQGQNVPPSVDIVR</sequence>
<proteinExistence type="predicted"/>
<feature type="domain" description="Nudix hydrolase" evidence="1">
    <location>
        <begin position="92"/>
        <end position="259"/>
    </location>
</feature>